<protein>
    <submittedName>
        <fullName evidence="3">DUF2272 domain-containing protein</fullName>
    </submittedName>
</protein>
<dbReference type="Pfam" id="PF10030">
    <property type="entry name" value="DUF2272"/>
    <property type="match status" value="1"/>
</dbReference>
<feature type="chain" id="PRO_5032536193" evidence="1">
    <location>
        <begin position="25"/>
        <end position="306"/>
    </location>
</feature>
<keyword evidence="1" id="KW-0732">Signal</keyword>
<accession>A0A848HDM8</accession>
<feature type="domain" description="DUF2272" evidence="2">
    <location>
        <begin position="83"/>
        <end position="303"/>
    </location>
</feature>
<gene>
    <name evidence="3" type="ORF">HHL11_27170</name>
</gene>
<proteinExistence type="predicted"/>
<reference evidence="3 4" key="1">
    <citation type="submission" date="2020-04" db="EMBL/GenBank/DDBJ databases">
        <title>Ramlibacter sp. G-1-2-2 isolated from soil.</title>
        <authorList>
            <person name="Dahal R.H."/>
        </authorList>
    </citation>
    <scope>NUCLEOTIDE SEQUENCE [LARGE SCALE GENOMIC DNA]</scope>
    <source>
        <strain evidence="3 4">G-1-2-2</strain>
    </source>
</reference>
<dbReference type="Proteomes" id="UP000541185">
    <property type="component" value="Unassembled WGS sequence"/>
</dbReference>
<dbReference type="AlphaFoldDB" id="A0A848HDM8"/>
<organism evidence="3 4">
    <name type="scientific">Ramlibacter agri</name>
    <dbReference type="NCBI Taxonomy" id="2728837"/>
    <lineage>
        <taxon>Bacteria</taxon>
        <taxon>Pseudomonadati</taxon>
        <taxon>Pseudomonadota</taxon>
        <taxon>Betaproteobacteria</taxon>
        <taxon>Burkholderiales</taxon>
        <taxon>Comamonadaceae</taxon>
        <taxon>Ramlibacter</taxon>
    </lineage>
</organism>
<dbReference type="InterPro" id="IPR014545">
    <property type="entry name" value="UCP028415"/>
</dbReference>
<dbReference type="InterPro" id="IPR019262">
    <property type="entry name" value="DUF2272"/>
</dbReference>
<evidence type="ECO:0000313" key="4">
    <source>
        <dbReference type="Proteomes" id="UP000541185"/>
    </source>
</evidence>
<evidence type="ECO:0000256" key="1">
    <source>
        <dbReference type="SAM" id="SignalP"/>
    </source>
</evidence>
<feature type="signal peptide" evidence="1">
    <location>
        <begin position="1"/>
        <end position="24"/>
    </location>
</feature>
<evidence type="ECO:0000313" key="3">
    <source>
        <dbReference type="EMBL" id="NML47461.1"/>
    </source>
</evidence>
<dbReference type="RefSeq" id="WP_169421737.1">
    <property type="nucleotide sequence ID" value="NZ_JABBFX010000003.1"/>
</dbReference>
<dbReference type="PIRSF" id="PIRSF028415">
    <property type="entry name" value="UCP028415"/>
    <property type="match status" value="1"/>
</dbReference>
<keyword evidence="4" id="KW-1185">Reference proteome</keyword>
<comment type="caution">
    <text evidence="3">The sequence shown here is derived from an EMBL/GenBank/DDBJ whole genome shotgun (WGS) entry which is preliminary data.</text>
</comment>
<dbReference type="EMBL" id="JABBFX010000003">
    <property type="protein sequence ID" value="NML47461.1"/>
    <property type="molecule type" value="Genomic_DNA"/>
</dbReference>
<name>A0A848HDM8_9BURK</name>
<sequence length="306" mass="32395">MMCSLPGWLAAALLCAGFSSPSVAASACAATARHAPTDPRLQAAVAEARRQHQLFGGQAIARDGGMYRVGHYEAEWDRAPGESMATWQRVAAFWQSLSDADPPDLITSAGLVARSEALRAVPEASVAIRESLLRAAIVDTPWSAAFISHVMKTAGFARTEFAFSDSHADYVQAAFAAGAEEAAGRPASYAFRACDVTTTTPRAGDLLCATRANTADVKRFDALAAALAARAPGQPFPMHCDLVVRSDAGGDAKVETIGGNVIQSVTLSRMTLNANKVLGAAYFTRPGPQREHLGRRPWVVVLQARQ</sequence>
<evidence type="ECO:0000259" key="2">
    <source>
        <dbReference type="Pfam" id="PF10030"/>
    </source>
</evidence>